<keyword evidence="2" id="KW-1185">Reference proteome</keyword>
<evidence type="ECO:0000313" key="1">
    <source>
        <dbReference type="EMBL" id="KPM45735.1"/>
    </source>
</evidence>
<dbReference type="EMBL" id="LKCW01000005">
    <property type="protein sequence ID" value="KPM45735.1"/>
    <property type="molecule type" value="Genomic_DNA"/>
</dbReference>
<dbReference type="AlphaFoldDB" id="A0A0P7BW24"/>
<gene>
    <name evidence="1" type="ORF">AK830_g763</name>
</gene>
<comment type="caution">
    <text evidence="1">The sequence shown here is derived from an EMBL/GenBank/DDBJ whole genome shotgun (WGS) entry which is preliminary data.</text>
</comment>
<organism evidence="1 2">
    <name type="scientific">Neonectria ditissima</name>
    <dbReference type="NCBI Taxonomy" id="78410"/>
    <lineage>
        <taxon>Eukaryota</taxon>
        <taxon>Fungi</taxon>
        <taxon>Dikarya</taxon>
        <taxon>Ascomycota</taxon>
        <taxon>Pezizomycotina</taxon>
        <taxon>Sordariomycetes</taxon>
        <taxon>Hypocreomycetidae</taxon>
        <taxon>Hypocreales</taxon>
        <taxon>Nectriaceae</taxon>
        <taxon>Neonectria</taxon>
    </lineage>
</organism>
<proteinExistence type="predicted"/>
<evidence type="ECO:0000313" key="2">
    <source>
        <dbReference type="Proteomes" id="UP000050424"/>
    </source>
</evidence>
<dbReference type="OrthoDB" id="4177740at2759"/>
<reference evidence="1 2" key="1">
    <citation type="submission" date="2015-09" db="EMBL/GenBank/DDBJ databases">
        <title>Draft genome of a European isolate of the apple canker pathogen Neonectria ditissima.</title>
        <authorList>
            <person name="Gomez-Cortecero A."/>
            <person name="Harrison R.J."/>
            <person name="Armitage A.D."/>
        </authorList>
    </citation>
    <scope>NUCLEOTIDE SEQUENCE [LARGE SCALE GENOMIC DNA]</scope>
    <source>
        <strain evidence="1 2">R09/05</strain>
    </source>
</reference>
<dbReference type="STRING" id="78410.A0A0P7BW24"/>
<dbReference type="Proteomes" id="UP000050424">
    <property type="component" value="Unassembled WGS sequence"/>
</dbReference>
<sequence length="311" mass="35830">MPSTIPTEEHGGSINPRLTMRREEFRQLNRIQKKIGKLQKTIEFNDEQLQDISVVRGAPFDIDEDDPIDLDPRFFLPGPVDDMEHGLEAMSKTEGLGRYRWPQAEPIKLHRLRDGDEREYEIVSENAYWDARSRGMVWPSAEDGRPCWNNWNSGEYFMWSRGPRKSGYHPNVPHAMATIYDSSSPRHEGLLHSELLVATCLLKAQIRPLYHYLDHHVYPVLVVSFHGRFSARIVQAYFENGRIVVRPSRLINLHTRVVSPEVRLLARWLNSRPVGNTRLPVSEYKPVDDNSSLPVEVTDMKGVLSPTISVQ</sequence>
<accession>A0A0P7BW24</accession>
<protein>
    <submittedName>
        <fullName evidence="1">Uncharacterized protein</fullName>
    </submittedName>
</protein>
<name>A0A0P7BW24_9HYPO</name>